<dbReference type="Proteomes" id="UP000275727">
    <property type="component" value="Chromosome"/>
</dbReference>
<sequence length="351" mass="36507">MVHRPHEVSDFQEDIHVVSDADGEAIGVIAIHSTALGPAAGGCRFWHYDSHAHLTADAIRLARGMSYKNAVAGLPLGGGKAVLQRPAGSFDRAALFRAFGDAVESLGGAYVTAEDVGTGVADMERVRERTRYVAGLHAEPGKSGGDPSPWTARGVFESMRAAARFALGSDLEGLTVAVQGTGNVGAALCRMLRGAGARLVIADIDRRRVDALVAELGARAVGIDEIVAAEADIFAPCALGGVLNARTIPALKARLICGAANNQLATEADGEALAARGIVYAPDYVVNAGGIINVSAEYLGEAPEEVEQRVGEIAPRLTRILEAATSDNTPPHIVADTLARRIIARGRRAAA</sequence>
<keyword evidence="5" id="KW-0547">Nucleotide-binding</keyword>
<dbReference type="PRINTS" id="PR00082">
    <property type="entry name" value="GLFDHDRGNASE"/>
</dbReference>
<evidence type="ECO:0000313" key="11">
    <source>
        <dbReference type="Proteomes" id="UP000276029"/>
    </source>
</evidence>
<dbReference type="EMBL" id="RBWX01000008">
    <property type="protein sequence ID" value="RKS88786.1"/>
    <property type="molecule type" value="Genomic_DNA"/>
</dbReference>
<evidence type="ECO:0000313" key="9">
    <source>
        <dbReference type="EMBL" id="RKS88786.1"/>
    </source>
</evidence>
<dbReference type="GO" id="GO:0000166">
    <property type="term" value="F:nucleotide binding"/>
    <property type="evidence" value="ECO:0007669"/>
    <property type="project" value="UniProtKB-KW"/>
</dbReference>
<gene>
    <name evidence="9" type="ORF">DFR51_1996</name>
    <name evidence="8" type="ORF">SmB9_02000</name>
</gene>
<keyword evidence="11" id="KW-1185">Reference proteome</keyword>
<accession>A0AAD1D288</accession>
<proteinExistence type="inferred from homology"/>
<dbReference type="SUPFAM" id="SSF51735">
    <property type="entry name" value="NAD(P)-binding Rossmann-fold domains"/>
    <property type="match status" value="1"/>
</dbReference>
<dbReference type="InterPro" id="IPR006095">
    <property type="entry name" value="Glu/Leu/Phe/Val/Trp_DH"/>
</dbReference>
<dbReference type="AlphaFoldDB" id="A0AAD1D288"/>
<evidence type="ECO:0000256" key="5">
    <source>
        <dbReference type="PIRSR" id="PIRSR000188-2"/>
    </source>
</evidence>
<organism evidence="8 10">
    <name type="scientific">Sphingosinicella microcystinivorans</name>
    <dbReference type="NCBI Taxonomy" id="335406"/>
    <lineage>
        <taxon>Bacteria</taxon>
        <taxon>Pseudomonadati</taxon>
        <taxon>Pseudomonadota</taxon>
        <taxon>Alphaproteobacteria</taxon>
        <taxon>Sphingomonadales</taxon>
        <taxon>Sphingosinicellaceae</taxon>
        <taxon>Sphingosinicella</taxon>
    </lineage>
</organism>
<evidence type="ECO:0000259" key="7">
    <source>
        <dbReference type="SMART" id="SM00839"/>
    </source>
</evidence>
<dbReference type="Gene3D" id="3.40.50.10860">
    <property type="entry name" value="Leucine Dehydrogenase, chain A, domain 1"/>
    <property type="match status" value="1"/>
</dbReference>
<evidence type="ECO:0000256" key="4">
    <source>
        <dbReference type="PIRSR" id="PIRSR000188-1"/>
    </source>
</evidence>
<dbReference type="InterPro" id="IPR016211">
    <property type="entry name" value="Glu/Phe/Leu/Val/Trp_DH_bac/arc"/>
</dbReference>
<dbReference type="InterPro" id="IPR036291">
    <property type="entry name" value="NAD(P)-bd_dom_sf"/>
</dbReference>
<evidence type="ECO:0000256" key="2">
    <source>
        <dbReference type="ARBA" id="ARBA00023002"/>
    </source>
</evidence>
<dbReference type="InterPro" id="IPR046346">
    <property type="entry name" value="Aminoacid_DH-like_N_sf"/>
</dbReference>
<feature type="active site" description="Proton donor/acceptor" evidence="4">
    <location>
        <position position="80"/>
    </location>
</feature>
<evidence type="ECO:0000313" key="8">
    <source>
        <dbReference type="EMBL" id="BBE32542.1"/>
    </source>
</evidence>
<dbReference type="InterPro" id="IPR006096">
    <property type="entry name" value="Glu/Leu/Phe/Val/Trp_DH_C"/>
</dbReference>
<feature type="binding site" evidence="5">
    <location>
        <begin position="180"/>
        <end position="185"/>
    </location>
    <ligand>
        <name>NAD(+)</name>
        <dbReference type="ChEBI" id="CHEBI:57540"/>
    </ligand>
</feature>
<keyword evidence="2 6" id="KW-0560">Oxidoreductase</keyword>
<dbReference type="PANTHER" id="PTHR42722">
    <property type="entry name" value="LEUCINE DEHYDROGENASE"/>
    <property type="match status" value="1"/>
</dbReference>
<dbReference type="Pfam" id="PF00208">
    <property type="entry name" value="ELFV_dehydrog"/>
    <property type="match status" value="2"/>
</dbReference>
<dbReference type="SMART" id="SM00839">
    <property type="entry name" value="ELFV_dehydrog"/>
    <property type="match status" value="1"/>
</dbReference>
<keyword evidence="3 5" id="KW-0520">NAD</keyword>
<dbReference type="RefSeq" id="WP_121050479.1">
    <property type="nucleotide sequence ID" value="NZ_AP018711.1"/>
</dbReference>
<dbReference type="GO" id="GO:0016639">
    <property type="term" value="F:oxidoreductase activity, acting on the CH-NH2 group of donors, NAD or NADP as acceptor"/>
    <property type="evidence" value="ECO:0007669"/>
    <property type="project" value="InterPro"/>
</dbReference>
<dbReference type="InterPro" id="IPR006097">
    <property type="entry name" value="Glu/Leu/Phe/Val/Trp_DH_dimer"/>
</dbReference>
<dbReference type="PIRSF" id="PIRSF000188">
    <property type="entry name" value="Phe_leu_dh"/>
    <property type="match status" value="1"/>
</dbReference>
<evidence type="ECO:0000313" key="10">
    <source>
        <dbReference type="Proteomes" id="UP000275727"/>
    </source>
</evidence>
<protein>
    <submittedName>
        <fullName evidence="8">Leucine dehydrogenase</fullName>
    </submittedName>
</protein>
<reference evidence="8 10" key="1">
    <citation type="submission" date="2018-06" db="EMBL/GenBank/DDBJ databases">
        <title>Complete Genome Sequence of the Microcystin-Degrading Bacterium Sphingosinicella microcystinivorans Strain B-9.</title>
        <authorList>
            <person name="Jin H."/>
            <person name="Nishizawa T."/>
            <person name="Guo Y."/>
            <person name="Nishizawa A."/>
            <person name="Park H."/>
            <person name="Kato H."/>
            <person name="Tsuji K."/>
            <person name="Harada K."/>
        </authorList>
    </citation>
    <scope>NUCLEOTIDE SEQUENCE [LARGE SCALE GENOMIC DNA]</scope>
    <source>
        <strain evidence="8 10">B9</strain>
    </source>
</reference>
<dbReference type="Gene3D" id="3.40.50.720">
    <property type="entry name" value="NAD(P)-binding Rossmann-like Domain"/>
    <property type="match status" value="1"/>
</dbReference>
<evidence type="ECO:0000256" key="3">
    <source>
        <dbReference type="ARBA" id="ARBA00023027"/>
    </source>
</evidence>
<dbReference type="GO" id="GO:0006520">
    <property type="term" value="P:amino acid metabolic process"/>
    <property type="evidence" value="ECO:0007669"/>
    <property type="project" value="InterPro"/>
</dbReference>
<name>A0AAD1D288_SPHMI</name>
<dbReference type="Pfam" id="PF02812">
    <property type="entry name" value="ELFV_dehydrog_N"/>
    <property type="match status" value="1"/>
</dbReference>
<dbReference type="SUPFAM" id="SSF53223">
    <property type="entry name" value="Aminoacid dehydrogenase-like, N-terminal domain"/>
    <property type="match status" value="1"/>
</dbReference>
<dbReference type="CDD" id="cd01075">
    <property type="entry name" value="NAD_bind_Leu_Phe_Val_DH"/>
    <property type="match status" value="1"/>
</dbReference>
<dbReference type="KEGG" id="smic:SmB9_02000"/>
<evidence type="ECO:0000256" key="6">
    <source>
        <dbReference type="RuleBase" id="RU004417"/>
    </source>
</evidence>
<evidence type="ECO:0000256" key="1">
    <source>
        <dbReference type="ARBA" id="ARBA00006382"/>
    </source>
</evidence>
<feature type="domain" description="Glutamate/phenylalanine/leucine/valine/L-tryptophan dehydrogenase C-terminal" evidence="7">
    <location>
        <begin position="145"/>
        <end position="351"/>
    </location>
</feature>
<reference evidence="9 11" key="2">
    <citation type="submission" date="2018-10" db="EMBL/GenBank/DDBJ databases">
        <title>Genomic Encyclopedia of Type Strains, Phase IV (KMG-IV): sequencing the most valuable type-strain genomes for metagenomic binning, comparative biology and taxonomic classification.</title>
        <authorList>
            <person name="Goeker M."/>
        </authorList>
    </citation>
    <scope>NUCLEOTIDE SEQUENCE [LARGE SCALE GENOMIC DNA]</scope>
    <source>
        <strain evidence="9 11">DSM 19791</strain>
    </source>
</reference>
<dbReference type="EMBL" id="AP018711">
    <property type="protein sequence ID" value="BBE32542.1"/>
    <property type="molecule type" value="Genomic_DNA"/>
</dbReference>
<dbReference type="Proteomes" id="UP000276029">
    <property type="component" value="Unassembled WGS sequence"/>
</dbReference>
<dbReference type="PANTHER" id="PTHR42722:SF1">
    <property type="entry name" value="VALINE DEHYDROGENASE"/>
    <property type="match status" value="1"/>
</dbReference>
<comment type="similarity">
    <text evidence="1 6">Belongs to the Glu/Leu/Phe/Val dehydrogenases family.</text>
</comment>